<dbReference type="Proteomes" id="UP000028839">
    <property type="component" value="Unassembled WGS sequence"/>
</dbReference>
<dbReference type="InterPro" id="IPR010667">
    <property type="entry name" value="Phage_T4_Gp19"/>
</dbReference>
<evidence type="ECO:0000313" key="2">
    <source>
        <dbReference type="Proteomes" id="UP000028839"/>
    </source>
</evidence>
<gene>
    <name evidence="1" type="ORF">IB75_09975</name>
</gene>
<dbReference type="PANTHER" id="PTHR38009">
    <property type="entry name" value="CONSERVED HYPOTHETICAL PHAGE TAIL PROTEIN"/>
    <property type="match status" value="1"/>
</dbReference>
<organism evidence="1 2">
    <name type="scientific">Nitrosococcus oceani C-27</name>
    <dbReference type="NCBI Taxonomy" id="314279"/>
    <lineage>
        <taxon>Bacteria</taxon>
        <taxon>Pseudomonadati</taxon>
        <taxon>Pseudomonadota</taxon>
        <taxon>Gammaproteobacteria</taxon>
        <taxon>Chromatiales</taxon>
        <taxon>Chromatiaceae</taxon>
        <taxon>Nitrosococcus</taxon>
    </lineage>
</organism>
<accession>A0A0E2Z0X3</accession>
<dbReference type="NCBIfam" id="TIGR02241">
    <property type="entry name" value="conserved hypothetical phage tail region protein"/>
    <property type="match status" value="1"/>
</dbReference>
<proteinExistence type="predicted"/>
<dbReference type="EMBL" id="JPGN01000060">
    <property type="protein sequence ID" value="KFI19268.1"/>
    <property type="molecule type" value="Genomic_DNA"/>
</dbReference>
<dbReference type="HOGENOM" id="CLU_101335_2_0_6"/>
<dbReference type="Pfam" id="PF06841">
    <property type="entry name" value="Phage_T4_gp19"/>
    <property type="match status" value="1"/>
</dbReference>
<comment type="caution">
    <text evidence="1">The sequence shown here is derived from an EMBL/GenBank/DDBJ whole genome shotgun (WGS) entry which is preliminary data.</text>
</comment>
<protein>
    <submittedName>
        <fullName evidence="1">Phage tail protein</fullName>
    </submittedName>
</protein>
<sequence>MATGQRIDPYGNFNFLVEIDGITRAAFQEASGFDSSIDITEHREGGNNTTMGKLPAMTKYSNITLKWGLADDTELYDWHRQWVTGDPAAARKNGSVVLLDRQGQEKVRWNFFSAWPAKWTGPTFNAEGNDVAIETLELAHEGLERA</sequence>
<reference evidence="1 2" key="1">
    <citation type="submission" date="2014-07" db="EMBL/GenBank/DDBJ databases">
        <title>Comparative analysis of Nitrosococcus oceani genome inventories of strains from Pacific and Atlantic gyres.</title>
        <authorList>
            <person name="Lim C.K."/>
            <person name="Wang L."/>
            <person name="Sayavedra-Soto L.A."/>
            <person name="Klotz M.G."/>
        </authorList>
    </citation>
    <scope>NUCLEOTIDE SEQUENCE [LARGE SCALE GENOMIC DNA]</scope>
    <source>
        <strain evidence="1 2">C-27</strain>
    </source>
</reference>
<dbReference type="OrthoDB" id="9799891at2"/>
<dbReference type="GO" id="GO:0005198">
    <property type="term" value="F:structural molecule activity"/>
    <property type="evidence" value="ECO:0007669"/>
    <property type="project" value="InterPro"/>
</dbReference>
<dbReference type="InterPro" id="IPR011747">
    <property type="entry name" value="CHP02241"/>
</dbReference>
<dbReference type="AlphaFoldDB" id="A0A0E2Z0X3"/>
<evidence type="ECO:0000313" key="1">
    <source>
        <dbReference type="EMBL" id="KFI19268.1"/>
    </source>
</evidence>
<dbReference type="PANTHER" id="PTHR38009:SF1">
    <property type="entry name" value="CONSERVED HYPOTHETICAL PHAGE TAIL PROTEIN"/>
    <property type="match status" value="1"/>
</dbReference>
<name>A0A0E2Z0X3_9GAMM</name>